<organism evidence="3 4">
    <name type="scientific">Streptomyces physcomitrii</name>
    <dbReference type="NCBI Taxonomy" id="2724184"/>
    <lineage>
        <taxon>Bacteria</taxon>
        <taxon>Bacillati</taxon>
        <taxon>Actinomycetota</taxon>
        <taxon>Actinomycetes</taxon>
        <taxon>Kitasatosporales</taxon>
        <taxon>Streptomycetaceae</taxon>
        <taxon>Streptomyces</taxon>
    </lineage>
</organism>
<feature type="domain" description="SGNH hydrolase-type esterase" evidence="2">
    <location>
        <begin position="231"/>
        <end position="422"/>
    </location>
</feature>
<dbReference type="PANTHER" id="PTHR43784">
    <property type="entry name" value="GDSL-LIKE LIPASE/ACYLHYDROLASE, PUTATIVE (AFU_ORTHOLOGUE AFUA_2G00820)-RELATED"/>
    <property type="match status" value="1"/>
</dbReference>
<keyword evidence="1" id="KW-0812">Transmembrane</keyword>
<evidence type="ECO:0000313" key="3">
    <source>
        <dbReference type="EMBL" id="NKI39776.1"/>
    </source>
</evidence>
<evidence type="ECO:0000313" key="4">
    <source>
        <dbReference type="Proteomes" id="UP000772196"/>
    </source>
</evidence>
<dbReference type="Pfam" id="PF13472">
    <property type="entry name" value="Lipase_GDSL_2"/>
    <property type="match status" value="1"/>
</dbReference>
<accession>A0ABX1GUN5</accession>
<feature type="transmembrane region" description="Helical" evidence="1">
    <location>
        <begin position="7"/>
        <end position="28"/>
    </location>
</feature>
<dbReference type="CDD" id="cd01830">
    <property type="entry name" value="XynE_like"/>
    <property type="match status" value="1"/>
</dbReference>
<dbReference type="InterPro" id="IPR013830">
    <property type="entry name" value="SGNH_hydro"/>
</dbReference>
<proteinExistence type="predicted"/>
<dbReference type="EMBL" id="JAAWWP010000001">
    <property type="protein sequence ID" value="NKI39776.1"/>
    <property type="molecule type" value="Genomic_DNA"/>
</dbReference>
<dbReference type="PANTHER" id="PTHR43784:SF2">
    <property type="entry name" value="GDSL-LIKE LIPASE_ACYLHYDROLASE, PUTATIVE (AFU_ORTHOLOGUE AFUA_2G00820)-RELATED"/>
    <property type="match status" value="1"/>
</dbReference>
<gene>
    <name evidence="3" type="ORF">HFV08_00600</name>
</gene>
<dbReference type="GO" id="GO:0016787">
    <property type="term" value="F:hydrolase activity"/>
    <property type="evidence" value="ECO:0007669"/>
    <property type="project" value="UniProtKB-KW"/>
</dbReference>
<dbReference type="RefSeq" id="WP_168534726.1">
    <property type="nucleotide sequence ID" value="NZ_JAAWWP010000001.1"/>
</dbReference>
<dbReference type="InterPro" id="IPR036514">
    <property type="entry name" value="SGNH_hydro_sf"/>
</dbReference>
<evidence type="ECO:0000256" key="1">
    <source>
        <dbReference type="SAM" id="Phobius"/>
    </source>
</evidence>
<dbReference type="Gene3D" id="3.40.50.1110">
    <property type="entry name" value="SGNH hydrolase"/>
    <property type="match status" value="1"/>
</dbReference>
<protein>
    <submittedName>
        <fullName evidence="3">SGNH/GDSL hydrolase family protein</fullName>
    </submittedName>
</protein>
<reference evidence="3 4" key="1">
    <citation type="submission" date="2020-04" db="EMBL/GenBank/DDBJ databases">
        <title>Phylogenetic Diversity and Antibacterial Activity against Ralstonia solanacearum of Endophytic Actinomycete Isolated from Moss.</title>
        <authorList>
            <person name="Zhuang X."/>
        </authorList>
    </citation>
    <scope>NUCLEOTIDE SEQUENCE [LARGE SCALE GENOMIC DNA]</scope>
    <source>
        <strain evidence="3 4">LD120</strain>
    </source>
</reference>
<dbReference type="SUPFAM" id="SSF52266">
    <property type="entry name" value="SGNH hydrolase"/>
    <property type="match status" value="1"/>
</dbReference>
<evidence type="ECO:0000259" key="2">
    <source>
        <dbReference type="Pfam" id="PF13472"/>
    </source>
</evidence>
<name>A0ABX1GUN5_9ACTN</name>
<keyword evidence="1" id="KW-1133">Transmembrane helix</keyword>
<dbReference type="InterPro" id="IPR053140">
    <property type="entry name" value="GDSL_Rv0518-like"/>
</dbReference>
<keyword evidence="3" id="KW-0378">Hydrolase</keyword>
<dbReference type="Proteomes" id="UP000772196">
    <property type="component" value="Unassembled WGS sequence"/>
</dbReference>
<sequence>MTRRHGYASLAAIVAVVVVVSTAIYLGVSRSADGERDTLAGSGGGAKNPAAPASTASWVSSWSASPVGGEPGTAVRGLAGTSLRNLVHTSVGGSGARVTLSNLFGRGPLTISHASLALAAGPDSATAAPGTMRRLTFRGSPRFVIPVGRQVVTDPVRLAVPHDADVLVSTYSPAPAGPVTYHPHARQTSFAARGDHTENPDGTPYTARTDHWRYVTALDVLTQTANGTVVVLGDSLTDGISSTPDANHRWTDFLAERLRTENGAPRYGVVNQGISGNRILTDGLGRPTFNPSGLSRFERDVLGRSGARAVVIVLGVNDILRTPHETDPARMAEGLRELTRKARERGLRVIGATLMPFKGHRGYQDTLENTRRGLNNEIRAGRVFDTYVDFDKAVRDPYDWRRLRPEYDSGDHLHLSDEGYQRMAQSFNLAQLRKGTEPARL</sequence>
<keyword evidence="1" id="KW-0472">Membrane</keyword>
<comment type="caution">
    <text evidence="3">The sequence shown here is derived from an EMBL/GenBank/DDBJ whole genome shotgun (WGS) entry which is preliminary data.</text>
</comment>
<keyword evidence="4" id="KW-1185">Reference proteome</keyword>